<reference evidence="3" key="2">
    <citation type="submission" date="2020-11" db="EMBL/GenBank/DDBJ databases">
        <authorList>
            <person name="McCartney M.A."/>
            <person name="Auch B."/>
            <person name="Kono T."/>
            <person name="Mallez S."/>
            <person name="Becker A."/>
            <person name="Gohl D.M."/>
            <person name="Silverstein K.A.T."/>
            <person name="Koren S."/>
            <person name="Bechman K.B."/>
            <person name="Herman A."/>
            <person name="Abrahante J.E."/>
            <person name="Garbe J."/>
        </authorList>
    </citation>
    <scope>NUCLEOTIDE SEQUENCE</scope>
    <source>
        <strain evidence="3">Duluth1</strain>
        <tissue evidence="3">Whole animal</tissue>
    </source>
</reference>
<keyword evidence="1" id="KW-0813">Transport</keyword>
<sequence length="61" mass="6255">MGVIINSAVIPITLSMFWERLTGLAMIAGSVGGSILALIAWLIVSASYAGGLNQYGLNAST</sequence>
<keyword evidence="2" id="KW-0812">Transmembrane</keyword>
<dbReference type="PANTHER" id="PTHR46154:SF4">
    <property type="entry name" value="UREA ACTIVE TRANSPORTER"/>
    <property type="match status" value="1"/>
</dbReference>
<protein>
    <submittedName>
        <fullName evidence="3">Uncharacterized protein</fullName>
    </submittedName>
</protein>
<evidence type="ECO:0000313" key="4">
    <source>
        <dbReference type="Proteomes" id="UP000828390"/>
    </source>
</evidence>
<evidence type="ECO:0000256" key="1">
    <source>
        <dbReference type="ARBA" id="ARBA00022448"/>
    </source>
</evidence>
<gene>
    <name evidence="3" type="ORF">DPMN_096486</name>
</gene>
<keyword evidence="2" id="KW-0472">Membrane</keyword>
<feature type="transmembrane region" description="Helical" evidence="2">
    <location>
        <begin position="21"/>
        <end position="44"/>
    </location>
</feature>
<dbReference type="GO" id="GO:0015204">
    <property type="term" value="F:urea transmembrane transporter activity"/>
    <property type="evidence" value="ECO:0007669"/>
    <property type="project" value="InterPro"/>
</dbReference>
<keyword evidence="4" id="KW-1185">Reference proteome</keyword>
<dbReference type="AlphaFoldDB" id="A0A9D4R4I3"/>
<keyword evidence="2" id="KW-1133">Transmembrane helix</keyword>
<name>A0A9D4R4I3_DREPO</name>
<dbReference type="InterPro" id="IPR031155">
    <property type="entry name" value="DUR"/>
</dbReference>
<organism evidence="3 4">
    <name type="scientific">Dreissena polymorpha</name>
    <name type="common">Zebra mussel</name>
    <name type="synonym">Mytilus polymorpha</name>
    <dbReference type="NCBI Taxonomy" id="45954"/>
    <lineage>
        <taxon>Eukaryota</taxon>
        <taxon>Metazoa</taxon>
        <taxon>Spiralia</taxon>
        <taxon>Lophotrochozoa</taxon>
        <taxon>Mollusca</taxon>
        <taxon>Bivalvia</taxon>
        <taxon>Autobranchia</taxon>
        <taxon>Heteroconchia</taxon>
        <taxon>Euheterodonta</taxon>
        <taxon>Imparidentia</taxon>
        <taxon>Neoheterodontei</taxon>
        <taxon>Myida</taxon>
        <taxon>Dreissenoidea</taxon>
        <taxon>Dreissenidae</taxon>
        <taxon>Dreissena</taxon>
    </lineage>
</organism>
<reference evidence="3" key="1">
    <citation type="journal article" date="2019" name="bioRxiv">
        <title>The Genome of the Zebra Mussel, Dreissena polymorpha: A Resource for Invasive Species Research.</title>
        <authorList>
            <person name="McCartney M.A."/>
            <person name="Auch B."/>
            <person name="Kono T."/>
            <person name="Mallez S."/>
            <person name="Zhang Y."/>
            <person name="Obille A."/>
            <person name="Becker A."/>
            <person name="Abrahante J.E."/>
            <person name="Garbe J."/>
            <person name="Badalamenti J.P."/>
            <person name="Herman A."/>
            <person name="Mangelson H."/>
            <person name="Liachko I."/>
            <person name="Sullivan S."/>
            <person name="Sone E.D."/>
            <person name="Koren S."/>
            <person name="Silverstein K.A.T."/>
            <person name="Beckman K.B."/>
            <person name="Gohl D.M."/>
        </authorList>
    </citation>
    <scope>NUCLEOTIDE SEQUENCE</scope>
    <source>
        <strain evidence="3">Duluth1</strain>
        <tissue evidence="3">Whole animal</tissue>
    </source>
</reference>
<accession>A0A9D4R4I3</accession>
<evidence type="ECO:0000313" key="3">
    <source>
        <dbReference type="EMBL" id="KAH3853948.1"/>
    </source>
</evidence>
<evidence type="ECO:0000256" key="2">
    <source>
        <dbReference type="SAM" id="Phobius"/>
    </source>
</evidence>
<proteinExistence type="predicted"/>
<dbReference type="Proteomes" id="UP000828390">
    <property type="component" value="Unassembled WGS sequence"/>
</dbReference>
<dbReference type="GO" id="GO:0005886">
    <property type="term" value="C:plasma membrane"/>
    <property type="evidence" value="ECO:0007669"/>
    <property type="project" value="TreeGrafter"/>
</dbReference>
<comment type="caution">
    <text evidence="3">The sequence shown here is derived from an EMBL/GenBank/DDBJ whole genome shotgun (WGS) entry which is preliminary data.</text>
</comment>
<dbReference type="PANTHER" id="PTHR46154">
    <property type="match status" value="1"/>
</dbReference>
<dbReference type="EMBL" id="JAIWYP010000003">
    <property type="protein sequence ID" value="KAH3853948.1"/>
    <property type="molecule type" value="Genomic_DNA"/>
</dbReference>